<comment type="caution">
    <text evidence="3">The sequence shown here is derived from an EMBL/GenBank/DDBJ whole genome shotgun (WGS) entry which is preliminary data.</text>
</comment>
<evidence type="ECO:0000256" key="1">
    <source>
        <dbReference type="SAM" id="MobiDB-lite"/>
    </source>
</evidence>
<evidence type="ECO:0000313" key="4">
    <source>
        <dbReference type="Proteomes" id="UP001552594"/>
    </source>
</evidence>
<gene>
    <name evidence="3" type="ORF">AB0L16_25385</name>
</gene>
<evidence type="ECO:0000259" key="2">
    <source>
        <dbReference type="PROSITE" id="PS51664"/>
    </source>
</evidence>
<protein>
    <submittedName>
        <fullName evidence="3">YcaO-like family protein</fullName>
    </submittedName>
</protein>
<feature type="region of interest" description="Disordered" evidence="1">
    <location>
        <begin position="1"/>
        <end position="36"/>
    </location>
</feature>
<dbReference type="PANTHER" id="PTHR37809">
    <property type="entry name" value="RIBOSOMAL PROTEIN S12 METHYLTHIOTRANSFERASE ACCESSORY FACTOR YCAO"/>
    <property type="match status" value="1"/>
</dbReference>
<evidence type="ECO:0000313" key="3">
    <source>
        <dbReference type="EMBL" id="MEV5509730.1"/>
    </source>
</evidence>
<dbReference type="PANTHER" id="PTHR37809:SF1">
    <property type="entry name" value="RIBOSOMAL PROTEIN S12 METHYLTHIOTRANSFERASE ACCESSORY FACTOR YCAO"/>
    <property type="match status" value="1"/>
</dbReference>
<name>A0ABV3K3Y5_STRON</name>
<reference evidence="3 4" key="1">
    <citation type="submission" date="2024-06" db="EMBL/GenBank/DDBJ databases">
        <title>The Natural Products Discovery Center: Release of the First 8490 Sequenced Strains for Exploring Actinobacteria Biosynthetic Diversity.</title>
        <authorList>
            <person name="Kalkreuter E."/>
            <person name="Kautsar S.A."/>
            <person name="Yang D."/>
            <person name="Bader C.D."/>
            <person name="Teijaro C.N."/>
            <person name="Fluegel L."/>
            <person name="Davis C.M."/>
            <person name="Simpson J.R."/>
            <person name="Lauterbach L."/>
            <person name="Steele A.D."/>
            <person name="Gui C."/>
            <person name="Meng S."/>
            <person name="Li G."/>
            <person name="Viehrig K."/>
            <person name="Ye F."/>
            <person name="Su P."/>
            <person name="Kiefer A.F."/>
            <person name="Nichols A."/>
            <person name="Cepeda A.J."/>
            <person name="Yan W."/>
            <person name="Fan B."/>
            <person name="Jiang Y."/>
            <person name="Adhikari A."/>
            <person name="Zheng C.-J."/>
            <person name="Schuster L."/>
            <person name="Cowan T.M."/>
            <person name="Smanski M.J."/>
            <person name="Chevrette M.G."/>
            <person name="De Carvalho L.P.S."/>
            <person name="Shen B."/>
        </authorList>
    </citation>
    <scope>NUCLEOTIDE SEQUENCE [LARGE SCALE GENOMIC DNA]</scope>
    <source>
        <strain evidence="3 4">NPDC052347</strain>
    </source>
</reference>
<sequence>MTEHAYPLTTHSPTTHPLTPLPPDATAHKDVPPERETPLGDALAAIGDWLAGERLTPDIRRYGPEDTPTYEVRLKDADGRLCSRSSGKGLGQRSLASALFESAEHYHLDWRRDAHAADAAFLPGAEIARRATARNSALLKRLGGILPEAPVLTRAYRPVAEAAGQAAAGAAEPHLHPVFLRDGGYRNWPHPLDNGAFRPLWHYTSSAGHAAGSTLCEALVHALGELVERDAWSCQLARCYFGADGTGALRVVEREGLPGELGELTGQVEELTGSTVLIASIVCDTRVPAYVVCDAVRHEEVRAIGSGASPVPGYALQRALLEYLQVRTMLRHGPVDQEREARQIVTALARYPRHLAAARFDIHQLPQEPCPFETAEGLPATAPPEWLLSHLVERLRGIGVEAHYRVLTRPGSIVVVDVVAPGLEMLDKARSGYPVLPTGRLAGALPPRGSDRR</sequence>
<feature type="compositionally biased region" description="Low complexity" evidence="1">
    <location>
        <begin position="7"/>
        <end position="18"/>
    </location>
</feature>
<dbReference type="Proteomes" id="UP001552594">
    <property type="component" value="Unassembled WGS sequence"/>
</dbReference>
<dbReference type="Pfam" id="PF02624">
    <property type="entry name" value="YcaO"/>
    <property type="match status" value="1"/>
</dbReference>
<dbReference type="Gene3D" id="3.30.1330.230">
    <property type="match status" value="1"/>
</dbReference>
<proteinExistence type="predicted"/>
<accession>A0ABV3K3Y5</accession>
<dbReference type="EMBL" id="JBFAUK010000023">
    <property type="protein sequence ID" value="MEV5509730.1"/>
    <property type="molecule type" value="Genomic_DNA"/>
</dbReference>
<dbReference type="RefSeq" id="WP_241561136.1">
    <property type="nucleotide sequence ID" value="NZ_JBFAUK010000023.1"/>
</dbReference>
<dbReference type="PROSITE" id="PS51664">
    <property type="entry name" value="YCAO"/>
    <property type="match status" value="1"/>
</dbReference>
<feature type="domain" description="YcaO" evidence="2">
    <location>
        <begin position="85"/>
        <end position="453"/>
    </location>
</feature>
<feature type="compositionally biased region" description="Basic and acidic residues" evidence="1">
    <location>
        <begin position="26"/>
        <end position="36"/>
    </location>
</feature>
<dbReference type="InterPro" id="IPR003776">
    <property type="entry name" value="YcaO-like_dom"/>
</dbReference>
<keyword evidence="4" id="KW-1185">Reference proteome</keyword>
<organism evidence="3 4">
    <name type="scientific">Streptomyces orinoci</name>
    <name type="common">Streptoverticillium orinoci</name>
    <dbReference type="NCBI Taxonomy" id="67339"/>
    <lineage>
        <taxon>Bacteria</taxon>
        <taxon>Bacillati</taxon>
        <taxon>Actinomycetota</taxon>
        <taxon>Actinomycetes</taxon>
        <taxon>Kitasatosporales</taxon>
        <taxon>Streptomycetaceae</taxon>
        <taxon>Streptomyces</taxon>
    </lineage>
</organism>